<dbReference type="SMART" id="SM00283">
    <property type="entry name" value="MA"/>
    <property type="match status" value="1"/>
</dbReference>
<evidence type="ECO:0000256" key="2">
    <source>
        <dbReference type="ARBA" id="ARBA00022692"/>
    </source>
</evidence>
<dbReference type="PROSITE" id="PS50111">
    <property type="entry name" value="CHEMOTAXIS_TRANSDUC_2"/>
    <property type="match status" value="1"/>
</dbReference>
<dbReference type="Proteomes" id="UP000033452">
    <property type="component" value="Unassembled WGS sequence"/>
</dbReference>
<dbReference type="EMBL" id="JXYA01000037">
    <property type="protein sequence ID" value="KJZ07457.1"/>
    <property type="molecule type" value="Genomic_DNA"/>
</dbReference>
<dbReference type="PANTHER" id="PTHR32089:SF119">
    <property type="entry name" value="METHYL-ACCEPTING CHEMOTAXIS PROTEIN CTPL"/>
    <property type="match status" value="1"/>
</dbReference>
<keyword evidence="3 8" id="KW-1133">Transmembrane helix</keyword>
<protein>
    <submittedName>
        <fullName evidence="10">Chemotaxis protein</fullName>
    </submittedName>
</protein>
<evidence type="ECO:0000256" key="4">
    <source>
        <dbReference type="ARBA" id="ARBA00023136"/>
    </source>
</evidence>
<feature type="transmembrane region" description="Helical" evidence="8">
    <location>
        <begin position="7"/>
        <end position="25"/>
    </location>
</feature>
<dbReference type="PATRIC" id="fig|43658.5.peg.3236"/>
<dbReference type="GO" id="GO:0006935">
    <property type="term" value="P:chemotaxis"/>
    <property type="evidence" value="ECO:0007669"/>
    <property type="project" value="UniProtKB-ARBA"/>
</dbReference>
<dbReference type="InterPro" id="IPR004089">
    <property type="entry name" value="MCPsignal_dom"/>
</dbReference>
<keyword evidence="2 8" id="KW-0812">Transmembrane</keyword>
<dbReference type="AlphaFoldDB" id="A0A0F4QLC9"/>
<keyword evidence="5 6" id="KW-0807">Transducer</keyword>
<feature type="compositionally biased region" description="Basic and acidic residues" evidence="7">
    <location>
        <begin position="388"/>
        <end position="406"/>
    </location>
</feature>
<dbReference type="GO" id="GO:0016020">
    <property type="term" value="C:membrane"/>
    <property type="evidence" value="ECO:0007669"/>
    <property type="project" value="UniProtKB-SubCell"/>
</dbReference>
<dbReference type="Gene3D" id="1.10.287.950">
    <property type="entry name" value="Methyl-accepting chemotaxis protein"/>
    <property type="match status" value="1"/>
</dbReference>
<dbReference type="Pfam" id="PF00015">
    <property type="entry name" value="MCPsignal"/>
    <property type="match status" value="1"/>
</dbReference>
<accession>A0A0F4QLC9</accession>
<proteinExistence type="predicted"/>
<feature type="domain" description="Methyl-accepting transducer" evidence="9">
    <location>
        <begin position="110"/>
        <end position="346"/>
    </location>
</feature>
<evidence type="ECO:0000256" key="3">
    <source>
        <dbReference type="ARBA" id="ARBA00022989"/>
    </source>
</evidence>
<comment type="caution">
    <text evidence="10">The sequence shown here is derived from an EMBL/GenBank/DDBJ whole genome shotgun (WGS) entry which is preliminary data.</text>
</comment>
<dbReference type="PANTHER" id="PTHR32089">
    <property type="entry name" value="METHYL-ACCEPTING CHEMOTAXIS PROTEIN MCPB"/>
    <property type="match status" value="1"/>
</dbReference>
<evidence type="ECO:0000259" key="9">
    <source>
        <dbReference type="PROSITE" id="PS50111"/>
    </source>
</evidence>
<evidence type="ECO:0000313" key="10">
    <source>
        <dbReference type="EMBL" id="KJZ07457.1"/>
    </source>
</evidence>
<dbReference type="OrthoDB" id="2489132at2"/>
<comment type="subcellular location">
    <subcellularLocation>
        <location evidence="1">Membrane</location>
        <topology evidence="1">Multi-pass membrane protein</topology>
    </subcellularLocation>
</comment>
<name>A0A0F4QLC9_9GAMM</name>
<evidence type="ECO:0000256" key="8">
    <source>
        <dbReference type="SAM" id="Phobius"/>
    </source>
</evidence>
<gene>
    <name evidence="10" type="ORF">TW77_15300</name>
</gene>
<evidence type="ECO:0000256" key="5">
    <source>
        <dbReference type="ARBA" id="ARBA00023224"/>
    </source>
</evidence>
<dbReference type="SUPFAM" id="SSF58104">
    <property type="entry name" value="Methyl-accepting chemotaxis protein (MCP) signaling domain"/>
    <property type="match status" value="1"/>
</dbReference>
<evidence type="ECO:0000256" key="1">
    <source>
        <dbReference type="ARBA" id="ARBA00004141"/>
    </source>
</evidence>
<reference evidence="10 11" key="1">
    <citation type="journal article" date="2015" name="BMC Genomics">
        <title>Genome mining reveals unlocked bioactive potential of marine Gram-negative bacteria.</title>
        <authorList>
            <person name="Machado H."/>
            <person name="Sonnenschein E.C."/>
            <person name="Melchiorsen J."/>
            <person name="Gram L."/>
        </authorList>
    </citation>
    <scope>NUCLEOTIDE SEQUENCE [LARGE SCALE GENOMIC DNA]</scope>
    <source>
        <strain evidence="10 11">S2471</strain>
    </source>
</reference>
<keyword evidence="11" id="KW-1185">Reference proteome</keyword>
<evidence type="ECO:0000256" key="7">
    <source>
        <dbReference type="SAM" id="MobiDB-lite"/>
    </source>
</evidence>
<keyword evidence="4 8" id="KW-0472">Membrane</keyword>
<evidence type="ECO:0000313" key="11">
    <source>
        <dbReference type="Proteomes" id="UP000033452"/>
    </source>
</evidence>
<organism evidence="10 11">
    <name type="scientific">Pseudoalteromonas rubra</name>
    <dbReference type="NCBI Taxonomy" id="43658"/>
    <lineage>
        <taxon>Bacteria</taxon>
        <taxon>Pseudomonadati</taxon>
        <taxon>Pseudomonadota</taxon>
        <taxon>Gammaproteobacteria</taxon>
        <taxon>Alteromonadales</taxon>
        <taxon>Pseudoalteromonadaceae</taxon>
        <taxon>Pseudoalteromonas</taxon>
    </lineage>
</organism>
<feature type="region of interest" description="Disordered" evidence="7">
    <location>
        <begin position="388"/>
        <end position="428"/>
    </location>
</feature>
<evidence type="ECO:0000256" key="6">
    <source>
        <dbReference type="PROSITE-ProRule" id="PRU00284"/>
    </source>
</evidence>
<dbReference type="RefSeq" id="WP_046005854.1">
    <property type="nucleotide sequence ID" value="NZ_JXYA01000037.1"/>
</dbReference>
<dbReference type="GO" id="GO:0007165">
    <property type="term" value="P:signal transduction"/>
    <property type="evidence" value="ECO:0007669"/>
    <property type="project" value="UniProtKB-KW"/>
</dbReference>
<sequence>MRLVASAMAVTTVNIAAVLVCTAIFSLPLTVTATLITMMLVASVLITVWLDKKQEKGAYLQSFVSALHHQDTIDLTFRFDEQDKTLPKACLAINASMAMMEHIIGEVYASSSRLTPMADSLRDTYASMTQKATIQHAHGADLATAINHMLTVSRELDDSLEKIYSSVENATQAVKKTRVDTDRSQQSLMTLAANIQATSEQIAALKADSDAISSVIDVINAIADQTNLLALNAAIEAARAGEQGRGFAVVADEVRSLAARTSQSTQEVRTMVNKIQAGTDSAHALMLTALEETDKTVRLSEASTKEVDQIEGAMIEINAMSHSIHDQVSRQKAVSDEAQSSIESMVELNSDALSASKIQAVSSSDLINLAASIHEKLSIFTAQRPELDMSHRTDTSRYNYDTESKAVSKPGHTKQPDQHSELGDIELF</sequence>